<evidence type="ECO:0000313" key="12">
    <source>
        <dbReference type="Proteomes" id="UP000759273"/>
    </source>
</evidence>
<evidence type="ECO:0000256" key="10">
    <source>
        <dbReference type="HAMAP-Rule" id="MF_00115"/>
    </source>
</evidence>
<evidence type="ECO:0000256" key="1">
    <source>
        <dbReference type="ARBA" id="ARBA00004651"/>
    </source>
</evidence>
<feature type="transmembrane region" description="Helical" evidence="10">
    <location>
        <begin position="21"/>
        <end position="49"/>
    </location>
</feature>
<evidence type="ECO:0000256" key="8">
    <source>
        <dbReference type="ARBA" id="ARBA00023136"/>
    </source>
</evidence>
<keyword evidence="6 10" id="KW-1133">Transmembrane helix</keyword>
<dbReference type="PANTHER" id="PTHR30266:SF2">
    <property type="entry name" value="LARGE-CONDUCTANCE MECHANOSENSITIVE CHANNEL"/>
    <property type="match status" value="1"/>
</dbReference>
<dbReference type="InterPro" id="IPR036019">
    <property type="entry name" value="MscL_channel"/>
</dbReference>
<accession>A0A943HKM5</accession>
<sequence length="140" mass="15388">MKKFFEEFKAFALKGNMMDMAIGVIIGGAFSTLVTSLTDNLISPILGILGKVNFDAMMWDVFGDGKLVFKYGAFITAVINFLIMAFVLFCIVKAMNKLMEMGKHEEATPAEPEAPAAPTQEELLADILAELKKQNEEKTA</sequence>
<comment type="subcellular location">
    <subcellularLocation>
        <location evidence="1 10">Cell membrane</location>
        <topology evidence="1 10">Multi-pass membrane protein</topology>
    </subcellularLocation>
</comment>
<comment type="subunit">
    <text evidence="10">Homopentamer.</text>
</comment>
<evidence type="ECO:0000256" key="5">
    <source>
        <dbReference type="ARBA" id="ARBA00022692"/>
    </source>
</evidence>
<protein>
    <recommendedName>
        <fullName evidence="10">Large-conductance mechanosensitive channel</fullName>
    </recommendedName>
</protein>
<evidence type="ECO:0000256" key="3">
    <source>
        <dbReference type="ARBA" id="ARBA00022448"/>
    </source>
</evidence>
<keyword evidence="5 10" id="KW-0812">Transmembrane</keyword>
<dbReference type="HAMAP" id="MF_00115">
    <property type="entry name" value="MscL"/>
    <property type="match status" value="1"/>
</dbReference>
<keyword evidence="8 10" id="KW-0472">Membrane</keyword>
<reference evidence="11" key="1">
    <citation type="submission" date="2021-02" db="EMBL/GenBank/DDBJ databases">
        <title>Infant gut strain persistence is associated with maternal origin, phylogeny, and functional potential including surface adhesion and iron acquisition.</title>
        <authorList>
            <person name="Lou Y.C."/>
        </authorList>
    </citation>
    <scope>NUCLEOTIDE SEQUENCE</scope>
    <source>
        <strain evidence="11">L3_101_000M1_dasL3_101_000M1_concoct_87</strain>
    </source>
</reference>
<dbReference type="NCBIfam" id="TIGR00220">
    <property type="entry name" value="mscL"/>
    <property type="match status" value="1"/>
</dbReference>
<dbReference type="Pfam" id="PF01741">
    <property type="entry name" value="MscL"/>
    <property type="match status" value="1"/>
</dbReference>
<comment type="similarity">
    <text evidence="2 10">Belongs to the MscL family.</text>
</comment>
<evidence type="ECO:0000256" key="9">
    <source>
        <dbReference type="ARBA" id="ARBA00023303"/>
    </source>
</evidence>
<dbReference type="InterPro" id="IPR037673">
    <property type="entry name" value="MSC/AndL"/>
</dbReference>
<dbReference type="GO" id="GO:0008381">
    <property type="term" value="F:mechanosensitive monoatomic ion channel activity"/>
    <property type="evidence" value="ECO:0007669"/>
    <property type="project" value="UniProtKB-UniRule"/>
</dbReference>
<dbReference type="PRINTS" id="PR01264">
    <property type="entry name" value="MECHCHANNEL"/>
</dbReference>
<evidence type="ECO:0000256" key="4">
    <source>
        <dbReference type="ARBA" id="ARBA00022475"/>
    </source>
</evidence>
<feature type="transmembrane region" description="Helical" evidence="10">
    <location>
        <begin position="69"/>
        <end position="92"/>
    </location>
</feature>
<proteinExistence type="inferred from homology"/>
<evidence type="ECO:0000256" key="6">
    <source>
        <dbReference type="ARBA" id="ARBA00022989"/>
    </source>
</evidence>
<dbReference type="PROSITE" id="PS01327">
    <property type="entry name" value="MSCL"/>
    <property type="match status" value="1"/>
</dbReference>
<organism evidence="11 12">
    <name type="scientific">Subdoligranulum variabile</name>
    <dbReference type="NCBI Taxonomy" id="214851"/>
    <lineage>
        <taxon>Bacteria</taxon>
        <taxon>Bacillati</taxon>
        <taxon>Bacillota</taxon>
        <taxon>Clostridia</taxon>
        <taxon>Eubacteriales</taxon>
        <taxon>Oscillospiraceae</taxon>
        <taxon>Subdoligranulum</taxon>
    </lineage>
</organism>
<dbReference type="AlphaFoldDB" id="A0A943HKM5"/>
<name>A0A943HKM5_9FIRM</name>
<dbReference type="SUPFAM" id="SSF81330">
    <property type="entry name" value="Gated mechanosensitive channel"/>
    <property type="match status" value="1"/>
</dbReference>
<comment type="function">
    <text evidence="10">Channel that opens in response to stretch forces in the membrane lipid bilayer. May participate in the regulation of osmotic pressure changes within the cell.</text>
</comment>
<dbReference type="Proteomes" id="UP000759273">
    <property type="component" value="Unassembled WGS sequence"/>
</dbReference>
<dbReference type="InterPro" id="IPR019823">
    <property type="entry name" value="Mechanosensitive_channel_CS"/>
</dbReference>
<comment type="caution">
    <text evidence="11">The sequence shown here is derived from an EMBL/GenBank/DDBJ whole genome shotgun (WGS) entry which is preliminary data.</text>
</comment>
<keyword evidence="7 10" id="KW-0406">Ion transport</keyword>
<dbReference type="GO" id="GO:0005886">
    <property type="term" value="C:plasma membrane"/>
    <property type="evidence" value="ECO:0007669"/>
    <property type="project" value="UniProtKB-SubCell"/>
</dbReference>
<evidence type="ECO:0000256" key="2">
    <source>
        <dbReference type="ARBA" id="ARBA00007254"/>
    </source>
</evidence>
<dbReference type="InterPro" id="IPR001185">
    <property type="entry name" value="MS_channel"/>
</dbReference>
<dbReference type="Gene3D" id="1.10.1200.120">
    <property type="entry name" value="Large-conductance mechanosensitive channel, MscL, domain 1"/>
    <property type="match status" value="1"/>
</dbReference>
<evidence type="ECO:0000313" key="11">
    <source>
        <dbReference type="EMBL" id="MBS5333816.1"/>
    </source>
</evidence>
<keyword evidence="3 10" id="KW-0813">Transport</keyword>
<keyword evidence="4 10" id="KW-1003">Cell membrane</keyword>
<dbReference type="PANTHER" id="PTHR30266">
    <property type="entry name" value="MECHANOSENSITIVE CHANNEL MSCL"/>
    <property type="match status" value="1"/>
</dbReference>
<keyword evidence="9 10" id="KW-0407">Ion channel</keyword>
<evidence type="ECO:0000256" key="7">
    <source>
        <dbReference type="ARBA" id="ARBA00023065"/>
    </source>
</evidence>
<gene>
    <name evidence="10 11" type="primary">mscL</name>
    <name evidence="11" type="ORF">KHY36_15005</name>
</gene>
<dbReference type="EMBL" id="JAGZGG010000065">
    <property type="protein sequence ID" value="MBS5333816.1"/>
    <property type="molecule type" value="Genomic_DNA"/>
</dbReference>